<dbReference type="PANTHER" id="PTHR43280:SF2">
    <property type="entry name" value="HTH-TYPE TRANSCRIPTIONAL REGULATOR EXSA"/>
    <property type="match status" value="1"/>
</dbReference>
<accession>A0A6P1W7V5</accession>
<dbReference type="Pfam" id="PF20240">
    <property type="entry name" value="DUF6597"/>
    <property type="match status" value="1"/>
</dbReference>
<dbReference type="SMART" id="SM00342">
    <property type="entry name" value="HTH_ARAC"/>
    <property type="match status" value="1"/>
</dbReference>
<evidence type="ECO:0000256" key="3">
    <source>
        <dbReference type="ARBA" id="ARBA00023163"/>
    </source>
</evidence>
<evidence type="ECO:0000313" key="6">
    <source>
        <dbReference type="Proteomes" id="UP000464577"/>
    </source>
</evidence>
<keyword evidence="1" id="KW-0805">Transcription regulation</keyword>
<dbReference type="RefSeq" id="WP_162389527.1">
    <property type="nucleotide sequence ID" value="NZ_CP045997.1"/>
</dbReference>
<reference evidence="5 6" key="1">
    <citation type="submission" date="2019-11" db="EMBL/GenBank/DDBJ databases">
        <title>Spirosoma endbachense sp. nov., isolated from a natural salt meadow.</title>
        <authorList>
            <person name="Rojas J."/>
            <person name="Ambika Manirajan B."/>
            <person name="Ratering S."/>
            <person name="Suarez C."/>
            <person name="Geissler-Plaum R."/>
            <person name="Schnell S."/>
        </authorList>
    </citation>
    <scope>NUCLEOTIDE SEQUENCE [LARGE SCALE GENOMIC DNA]</scope>
    <source>
        <strain evidence="5 6">I-24</strain>
    </source>
</reference>
<feature type="domain" description="HTH araC/xylS-type" evidence="4">
    <location>
        <begin position="156"/>
        <end position="258"/>
    </location>
</feature>
<proteinExistence type="predicted"/>
<dbReference type="PROSITE" id="PS01124">
    <property type="entry name" value="HTH_ARAC_FAMILY_2"/>
    <property type="match status" value="1"/>
</dbReference>
<organism evidence="5 6">
    <name type="scientific">Spirosoma endbachense</name>
    <dbReference type="NCBI Taxonomy" id="2666025"/>
    <lineage>
        <taxon>Bacteria</taxon>
        <taxon>Pseudomonadati</taxon>
        <taxon>Bacteroidota</taxon>
        <taxon>Cytophagia</taxon>
        <taxon>Cytophagales</taxon>
        <taxon>Cytophagaceae</taxon>
        <taxon>Spirosoma</taxon>
    </lineage>
</organism>
<keyword evidence="2" id="KW-0238">DNA-binding</keyword>
<gene>
    <name evidence="5" type="ORF">GJR95_30755</name>
</gene>
<dbReference type="KEGG" id="senf:GJR95_30755"/>
<dbReference type="PANTHER" id="PTHR43280">
    <property type="entry name" value="ARAC-FAMILY TRANSCRIPTIONAL REGULATOR"/>
    <property type="match status" value="1"/>
</dbReference>
<dbReference type="SUPFAM" id="SSF46689">
    <property type="entry name" value="Homeodomain-like"/>
    <property type="match status" value="1"/>
</dbReference>
<sequence>MIYEQILPPDYLKNYVRYFWRLESLPTDTEPKTFKTIVDGSPGLMLQYAGNGTLYQFDKQLPDIFLYGQSTLPTEISSTEAFRTIGVFFYPNALKSIFGLDAHELTDSCVDLRFLTRKEAIFLSENVLPVSSLSDQIDWLSAYLLRLIEQNNTQQDTIMGYALAQIAHSKGTISLKELQDKLNVTERSFERKFRQWVGLSPKLYARICRFQASLDQLRNNDYEKLSDIAFDNGYADHSHFIRTFKEFAGFSPDQFRKQSNEVAENFPELIK</sequence>
<evidence type="ECO:0000256" key="1">
    <source>
        <dbReference type="ARBA" id="ARBA00023015"/>
    </source>
</evidence>
<dbReference type="InterPro" id="IPR018060">
    <property type="entry name" value="HTH_AraC"/>
</dbReference>
<dbReference type="Gene3D" id="1.10.10.60">
    <property type="entry name" value="Homeodomain-like"/>
    <property type="match status" value="1"/>
</dbReference>
<evidence type="ECO:0000313" key="5">
    <source>
        <dbReference type="EMBL" id="QHW01522.1"/>
    </source>
</evidence>
<keyword evidence="3" id="KW-0804">Transcription</keyword>
<dbReference type="InterPro" id="IPR009057">
    <property type="entry name" value="Homeodomain-like_sf"/>
</dbReference>
<dbReference type="Pfam" id="PF12833">
    <property type="entry name" value="HTH_18"/>
    <property type="match status" value="1"/>
</dbReference>
<protein>
    <submittedName>
        <fullName evidence="5">Helix-turn-helix domain-containing protein</fullName>
    </submittedName>
</protein>
<dbReference type="PRINTS" id="PR00032">
    <property type="entry name" value="HTHARAC"/>
</dbReference>
<keyword evidence="6" id="KW-1185">Reference proteome</keyword>
<dbReference type="AlphaFoldDB" id="A0A6P1W7V5"/>
<evidence type="ECO:0000256" key="2">
    <source>
        <dbReference type="ARBA" id="ARBA00023125"/>
    </source>
</evidence>
<dbReference type="InterPro" id="IPR046532">
    <property type="entry name" value="DUF6597"/>
</dbReference>
<dbReference type="Proteomes" id="UP000464577">
    <property type="component" value="Chromosome"/>
</dbReference>
<name>A0A6P1W7V5_9BACT</name>
<dbReference type="GO" id="GO:0003700">
    <property type="term" value="F:DNA-binding transcription factor activity"/>
    <property type="evidence" value="ECO:0007669"/>
    <property type="project" value="InterPro"/>
</dbReference>
<dbReference type="EMBL" id="CP045997">
    <property type="protein sequence ID" value="QHW01522.1"/>
    <property type="molecule type" value="Genomic_DNA"/>
</dbReference>
<dbReference type="InterPro" id="IPR020449">
    <property type="entry name" value="Tscrpt_reg_AraC-type_HTH"/>
</dbReference>
<evidence type="ECO:0000259" key="4">
    <source>
        <dbReference type="PROSITE" id="PS01124"/>
    </source>
</evidence>
<dbReference type="GO" id="GO:0043565">
    <property type="term" value="F:sequence-specific DNA binding"/>
    <property type="evidence" value="ECO:0007669"/>
    <property type="project" value="InterPro"/>
</dbReference>